<proteinExistence type="predicted"/>
<sequence length="112" mass="11699">MHIIFQNEPVEQRVAQGINNRVDNAADSITNFRNGVSDFGQAAHDKFVGAAQSVGNAAANVGAGIRQGVQNTGQAIGNGWHYVYDGAGNIIGTAENAVGRKLENAGNALQNH</sequence>
<accession>A0AC34QHM5</accession>
<organism evidence="1 2">
    <name type="scientific">Panagrolaimus sp. JU765</name>
    <dbReference type="NCBI Taxonomy" id="591449"/>
    <lineage>
        <taxon>Eukaryota</taxon>
        <taxon>Metazoa</taxon>
        <taxon>Ecdysozoa</taxon>
        <taxon>Nematoda</taxon>
        <taxon>Chromadorea</taxon>
        <taxon>Rhabditida</taxon>
        <taxon>Tylenchina</taxon>
        <taxon>Panagrolaimomorpha</taxon>
        <taxon>Panagrolaimoidea</taxon>
        <taxon>Panagrolaimidae</taxon>
        <taxon>Panagrolaimus</taxon>
    </lineage>
</organism>
<dbReference type="Proteomes" id="UP000887576">
    <property type="component" value="Unplaced"/>
</dbReference>
<name>A0AC34QHM5_9BILA</name>
<protein>
    <submittedName>
        <fullName evidence="2">Uncharacterized protein</fullName>
    </submittedName>
</protein>
<evidence type="ECO:0000313" key="1">
    <source>
        <dbReference type="Proteomes" id="UP000887576"/>
    </source>
</evidence>
<evidence type="ECO:0000313" key="2">
    <source>
        <dbReference type="WBParaSite" id="JU765_v2.g16439.t3"/>
    </source>
</evidence>
<dbReference type="WBParaSite" id="JU765_v2.g16439.t3">
    <property type="protein sequence ID" value="JU765_v2.g16439.t3"/>
    <property type="gene ID" value="JU765_v2.g16439"/>
</dbReference>
<reference evidence="2" key="1">
    <citation type="submission" date="2022-11" db="UniProtKB">
        <authorList>
            <consortium name="WormBaseParasite"/>
        </authorList>
    </citation>
    <scope>IDENTIFICATION</scope>
</reference>